<accession>A0ABN3TH36</accession>
<reference evidence="3 4" key="1">
    <citation type="journal article" date="2019" name="Int. J. Syst. Evol. Microbiol.">
        <title>The Global Catalogue of Microorganisms (GCM) 10K type strain sequencing project: providing services to taxonomists for standard genome sequencing and annotation.</title>
        <authorList>
            <consortium name="The Broad Institute Genomics Platform"/>
            <consortium name="The Broad Institute Genome Sequencing Center for Infectious Disease"/>
            <person name="Wu L."/>
            <person name="Ma J."/>
        </authorList>
    </citation>
    <scope>NUCLEOTIDE SEQUENCE [LARGE SCALE GENOMIC DNA]</scope>
    <source>
        <strain evidence="3 4">JCM 4531</strain>
    </source>
</reference>
<dbReference type="Proteomes" id="UP001499989">
    <property type="component" value="Unassembled WGS sequence"/>
</dbReference>
<feature type="compositionally biased region" description="Basic residues" evidence="1">
    <location>
        <begin position="199"/>
        <end position="210"/>
    </location>
</feature>
<keyword evidence="2" id="KW-1133">Transmembrane helix</keyword>
<evidence type="ECO:0008006" key="5">
    <source>
        <dbReference type="Google" id="ProtNLM"/>
    </source>
</evidence>
<comment type="caution">
    <text evidence="3">The sequence shown here is derived from an EMBL/GenBank/DDBJ whole genome shotgun (WGS) entry which is preliminary data.</text>
</comment>
<dbReference type="EMBL" id="BAAASK010000051">
    <property type="protein sequence ID" value="GAA2704808.1"/>
    <property type="molecule type" value="Genomic_DNA"/>
</dbReference>
<organism evidence="3 4">
    <name type="scientific">Streptomyces violaceolatus</name>
    <dbReference type="NCBI Taxonomy" id="67378"/>
    <lineage>
        <taxon>Bacteria</taxon>
        <taxon>Bacillati</taxon>
        <taxon>Actinomycetota</taxon>
        <taxon>Actinomycetes</taxon>
        <taxon>Kitasatosporales</taxon>
        <taxon>Streptomycetaceae</taxon>
        <taxon>Streptomyces</taxon>
        <taxon>Streptomyces violaceoruber group</taxon>
    </lineage>
</organism>
<gene>
    <name evidence="3" type="ORF">GCM10010310_79180</name>
</gene>
<proteinExistence type="predicted"/>
<feature type="region of interest" description="Disordered" evidence="1">
    <location>
        <begin position="187"/>
        <end position="210"/>
    </location>
</feature>
<evidence type="ECO:0000256" key="1">
    <source>
        <dbReference type="SAM" id="MobiDB-lite"/>
    </source>
</evidence>
<dbReference type="RefSeq" id="WP_344572528.1">
    <property type="nucleotide sequence ID" value="NZ_BAAASK010000051.1"/>
</dbReference>
<keyword evidence="2" id="KW-0812">Transmembrane</keyword>
<keyword evidence="4" id="KW-1185">Reference proteome</keyword>
<evidence type="ECO:0000313" key="4">
    <source>
        <dbReference type="Proteomes" id="UP001499989"/>
    </source>
</evidence>
<evidence type="ECO:0000256" key="2">
    <source>
        <dbReference type="SAM" id="Phobius"/>
    </source>
</evidence>
<evidence type="ECO:0000313" key="3">
    <source>
        <dbReference type="EMBL" id="GAA2704808.1"/>
    </source>
</evidence>
<keyword evidence="2" id="KW-0472">Membrane</keyword>
<sequence length="210" mass="22553">MIDVNSELLTTAATSAGTLALLFIGAWENDRRTRRAEARKDAAADRAALEAQANELVAAVLALKVAGGMHDQLFAGWRARSRLVLDWVGQGMMAAALTDRAGAVRGLTFFGAADRVLDRWDRETKASTAGLAAPLSRLGAAVVPLLRREEPGLADAADGVFTAAVESHGDDDRMTRALEAFHAALRPALQPPPAPLRRWPLRRGRDRSEP</sequence>
<name>A0ABN3TH36_9ACTN</name>
<protein>
    <recommendedName>
        <fullName evidence="5">Secreted protein</fullName>
    </recommendedName>
</protein>
<feature type="transmembrane region" description="Helical" evidence="2">
    <location>
        <begin position="6"/>
        <end position="27"/>
    </location>
</feature>